<dbReference type="CDD" id="cd14496">
    <property type="entry name" value="PTP_paladin"/>
    <property type="match status" value="2"/>
</dbReference>
<organism evidence="1 2">
    <name type="scientific">Gymnopilus junonius</name>
    <name type="common">Spectacular rustgill mushroom</name>
    <name type="synonym">Gymnopilus spectabilis subsp. junonius</name>
    <dbReference type="NCBI Taxonomy" id="109634"/>
    <lineage>
        <taxon>Eukaryota</taxon>
        <taxon>Fungi</taxon>
        <taxon>Dikarya</taxon>
        <taxon>Basidiomycota</taxon>
        <taxon>Agaricomycotina</taxon>
        <taxon>Agaricomycetes</taxon>
        <taxon>Agaricomycetidae</taxon>
        <taxon>Agaricales</taxon>
        <taxon>Agaricineae</taxon>
        <taxon>Hymenogastraceae</taxon>
        <taxon>Gymnopilus</taxon>
    </lineage>
</organism>
<dbReference type="InterPro" id="IPR029021">
    <property type="entry name" value="Prot-tyrosine_phosphatase-like"/>
</dbReference>
<proteinExistence type="predicted"/>
<sequence length="1338" mass="150255">MSKGTASATSLDLTDLLERSEPSVVKTRNGSVLSRGFILKTDHYPSGRALDLDLNVHGAPNFRAPRHGDLNVFGAAQPRTQGLRAILSILRCRPNVSNPAHVVWFSTREEPIIYISGRPFVLRDASEPRRTLSMSDRAENLEAIENRMKNDILQEAMRYGGVILTHNEVATAHTGEGAILPTWTAVDTGNVKTSRELWETMKKDGWNVDAFVKQHLDAYCTSIPISPDRPIEDNYLDAYLRVIRETDPTQTALVFSCGMGAVRTTFAMVAASLVRRKQIMSRGGADPYAFKASNVPIPLSTSPSGSSTQAENRILQSIEQANAQQELSKSLLRLTYLLQQCLQDNNTQSAIELLMTQPTLLENLRKAHLGNYGVILSLLGCLDHGLQAKKLVDKVIDTTDQVTNLREDILINRLKYSLTSMNEAQGEIFLNKAVKALEKYFFIIAFASFVETSDENFSQSFSDWLMARPEIWTQIKFLRKQYGSRLNVFSPVNDLSSLSKSSMATRTLVAGKKNDVAIAGGQILGDEYSDHVVKNRSGIILREGTLLKSDQWYAESHLVENGVRGAINFRQVPDTDIYALGQPTVEAIDEVVARIRTAHPDASKIVWITLREEPIVYINGAPYCLRRENFSLRNMKDYGGISASRLEILEERLRDDVVAELNSFGGRILLHTETSDGSVVPVWEEVLPEDIVVLRDIMAARLDGKDVSVQYNRIPMTAEKPPDYTDLKDLIDVVLRTSPNTPIVVNCQLGRGRSTLASIILLLIRQWLQARGPKTPTTPRLNKRSLSISMTPVDPSKKPRRRSYEVIDNLLRVIRKGPAVKNAVDDAIDRSSAVYNLRDSIEESRIRAEEATEERQRRLHTSKGIYNLRRYFELIVFQAYLQSIEPDTMQSFENVETFVKDRPVIKTFEKELINEGLHALKPLEGGDSKVGVADPDEVTQVVLNRSGSILSQSTIIKRIEGAPNFRRIAMTLQPIRSSSPLDGTDFTVGEGSKMVCGSGMPTVEGLKRALERVNAGPGGSNMVYWTSLREEPVVYVAGRPHVLRLVNRPLENVEATGVTTAMVEGMETSFKKDILYELRRGRGRILLHDEVEERPGVFSIIPIWEEVAEADILTPRDVFEHIIKQGYRIDYDRVAITDEQAPLPGALAHILDRIRSGIDQAGDFIFNCQMGRGRTTTGMITACLIASTMHWQHRDNEVVAEDEMSVEMYNTMDGPSEEEVYLAGEYKTILQLVGVLSHGKVAKRLTDRAIDLMQDVQNLRKAIYDNKLKVEACEKGSLKEQKLRSITVNYLYRYGALIVFANYLIEMRELHGGPEQSFQEWLRERREITKLLERRSLD</sequence>
<dbReference type="InterPro" id="IPR050561">
    <property type="entry name" value="PTP"/>
</dbReference>
<evidence type="ECO:0000313" key="1">
    <source>
        <dbReference type="EMBL" id="KAF8905083.1"/>
    </source>
</evidence>
<dbReference type="SUPFAM" id="SSF52799">
    <property type="entry name" value="(Phosphotyrosine protein) phosphatases II"/>
    <property type="match status" value="3"/>
</dbReference>
<dbReference type="SMART" id="SM01301">
    <property type="entry name" value="PTPlike_phytase"/>
    <property type="match status" value="3"/>
</dbReference>
<dbReference type="Pfam" id="PF14566">
    <property type="entry name" value="PTPlike_phytase"/>
    <property type="match status" value="3"/>
</dbReference>
<dbReference type="Gene3D" id="3.90.190.10">
    <property type="entry name" value="Protein tyrosine phosphatase superfamily"/>
    <property type="match status" value="3"/>
</dbReference>
<keyword evidence="2" id="KW-1185">Reference proteome</keyword>
<accession>A0A9P5NUH1</accession>
<reference evidence="1" key="1">
    <citation type="submission" date="2020-11" db="EMBL/GenBank/DDBJ databases">
        <authorList>
            <consortium name="DOE Joint Genome Institute"/>
            <person name="Ahrendt S."/>
            <person name="Riley R."/>
            <person name="Andreopoulos W."/>
            <person name="LaButti K."/>
            <person name="Pangilinan J."/>
            <person name="Ruiz-duenas F.J."/>
            <person name="Barrasa J.M."/>
            <person name="Sanchez-Garcia M."/>
            <person name="Camarero S."/>
            <person name="Miyauchi S."/>
            <person name="Serrano A."/>
            <person name="Linde D."/>
            <person name="Babiker R."/>
            <person name="Drula E."/>
            <person name="Ayuso-Fernandez I."/>
            <person name="Pacheco R."/>
            <person name="Padilla G."/>
            <person name="Ferreira P."/>
            <person name="Barriuso J."/>
            <person name="Kellner H."/>
            <person name="Castanera R."/>
            <person name="Alfaro M."/>
            <person name="Ramirez L."/>
            <person name="Pisabarro A.G."/>
            <person name="Kuo A."/>
            <person name="Tritt A."/>
            <person name="Lipzen A."/>
            <person name="He G."/>
            <person name="Yan M."/>
            <person name="Ng V."/>
            <person name="Cullen D."/>
            <person name="Martin F."/>
            <person name="Rosso M.-N."/>
            <person name="Henrissat B."/>
            <person name="Hibbett D."/>
            <person name="Martinez A.T."/>
            <person name="Grigoriev I.V."/>
        </authorList>
    </citation>
    <scope>NUCLEOTIDE SEQUENCE</scope>
    <source>
        <strain evidence="1">AH 44721</strain>
    </source>
</reference>
<gene>
    <name evidence="1" type="ORF">CPB84DRAFT_1772374</name>
</gene>
<evidence type="ECO:0000313" key="2">
    <source>
        <dbReference type="Proteomes" id="UP000724874"/>
    </source>
</evidence>
<dbReference type="OrthoDB" id="66369at2759"/>
<comment type="caution">
    <text evidence="1">The sequence shown here is derived from an EMBL/GenBank/DDBJ whole genome shotgun (WGS) entry which is preliminary data.</text>
</comment>
<dbReference type="PANTHER" id="PTHR23339">
    <property type="entry name" value="TYROSINE SPECIFIC PROTEIN PHOSPHATASE AND DUAL SPECIFICITY PROTEIN PHOSPHATASE"/>
    <property type="match status" value="1"/>
</dbReference>
<dbReference type="EMBL" id="JADNYJ010000024">
    <property type="protein sequence ID" value="KAF8905083.1"/>
    <property type="molecule type" value="Genomic_DNA"/>
</dbReference>
<protein>
    <submittedName>
        <fullName evidence="1">Inositol hexakisphosphate-domain-containing protein</fullName>
    </submittedName>
</protein>
<dbReference type="Proteomes" id="UP000724874">
    <property type="component" value="Unassembled WGS sequence"/>
</dbReference>
<name>A0A9P5NUH1_GYMJU</name>